<feature type="region of interest" description="Disordered" evidence="2">
    <location>
        <begin position="158"/>
        <end position="194"/>
    </location>
</feature>
<dbReference type="PROSITE" id="PS50157">
    <property type="entry name" value="ZINC_FINGER_C2H2_2"/>
    <property type="match status" value="1"/>
</dbReference>
<protein>
    <recommendedName>
        <fullName evidence="3">C2H2-type domain-containing protein</fullName>
    </recommendedName>
</protein>
<gene>
    <name evidence="4" type="ORF">QBC47DRAFT_398496</name>
</gene>
<sequence>MVSTLNGPNLFSNIEQNTAFTTTQFDTSSIPINPDSALTFPPPHQQIPSTAVREAAPKLVNPGRKAPDPTIETESPRPFACPHNGCKWSFKQTRDLSRHTRTVHAGDSAKTLVCHEDNCDRAGKPFSRRDNYVKHRRNVHGISSGATTKGKRKVRELEHQLSASPGDTTPSRSRATGYQDVGSVTDDSDVSEEELGGISRETLIKMYLREKRRRRDLERKMAAQRRRQRAMFSKLLEARLDEETD</sequence>
<dbReference type="PROSITE" id="PS00028">
    <property type="entry name" value="ZINC_FINGER_C2H2_1"/>
    <property type="match status" value="1"/>
</dbReference>
<dbReference type="Gene3D" id="3.30.160.60">
    <property type="entry name" value="Classic Zinc Finger"/>
    <property type="match status" value="1"/>
</dbReference>
<keyword evidence="5" id="KW-1185">Reference proteome</keyword>
<dbReference type="InterPro" id="IPR013087">
    <property type="entry name" value="Znf_C2H2_type"/>
</dbReference>
<keyword evidence="1" id="KW-0479">Metal-binding</keyword>
<evidence type="ECO:0000256" key="1">
    <source>
        <dbReference type="PROSITE-ProRule" id="PRU00042"/>
    </source>
</evidence>
<evidence type="ECO:0000313" key="4">
    <source>
        <dbReference type="EMBL" id="KAK1759691.1"/>
    </source>
</evidence>
<keyword evidence="1" id="KW-0863">Zinc-finger</keyword>
<name>A0AAJ0BK53_9PEZI</name>
<proteinExistence type="predicted"/>
<evidence type="ECO:0000259" key="3">
    <source>
        <dbReference type="PROSITE" id="PS50157"/>
    </source>
</evidence>
<dbReference type="GO" id="GO:0008270">
    <property type="term" value="F:zinc ion binding"/>
    <property type="evidence" value="ECO:0007669"/>
    <property type="project" value="UniProtKB-KW"/>
</dbReference>
<dbReference type="InterPro" id="IPR036236">
    <property type="entry name" value="Znf_C2H2_sf"/>
</dbReference>
<keyword evidence="1" id="KW-0862">Zinc</keyword>
<dbReference type="EMBL" id="MU839828">
    <property type="protein sequence ID" value="KAK1759691.1"/>
    <property type="molecule type" value="Genomic_DNA"/>
</dbReference>
<organism evidence="4 5">
    <name type="scientific">Echria macrotheca</name>
    <dbReference type="NCBI Taxonomy" id="438768"/>
    <lineage>
        <taxon>Eukaryota</taxon>
        <taxon>Fungi</taxon>
        <taxon>Dikarya</taxon>
        <taxon>Ascomycota</taxon>
        <taxon>Pezizomycotina</taxon>
        <taxon>Sordariomycetes</taxon>
        <taxon>Sordariomycetidae</taxon>
        <taxon>Sordariales</taxon>
        <taxon>Schizotheciaceae</taxon>
        <taxon>Echria</taxon>
    </lineage>
</organism>
<feature type="domain" description="C2H2-type" evidence="3">
    <location>
        <begin position="79"/>
        <end position="109"/>
    </location>
</feature>
<evidence type="ECO:0000313" key="5">
    <source>
        <dbReference type="Proteomes" id="UP001239445"/>
    </source>
</evidence>
<dbReference type="SMART" id="SM00355">
    <property type="entry name" value="ZnF_C2H2"/>
    <property type="match status" value="2"/>
</dbReference>
<feature type="compositionally biased region" description="Polar residues" evidence="2">
    <location>
        <begin position="161"/>
        <end position="176"/>
    </location>
</feature>
<dbReference type="AlphaFoldDB" id="A0AAJ0BK53"/>
<dbReference type="SUPFAM" id="SSF57667">
    <property type="entry name" value="beta-beta-alpha zinc fingers"/>
    <property type="match status" value="1"/>
</dbReference>
<comment type="caution">
    <text evidence="4">The sequence shown here is derived from an EMBL/GenBank/DDBJ whole genome shotgun (WGS) entry which is preliminary data.</text>
</comment>
<reference evidence="4" key="1">
    <citation type="submission" date="2023-06" db="EMBL/GenBank/DDBJ databases">
        <title>Genome-scale phylogeny and comparative genomics of the fungal order Sordariales.</title>
        <authorList>
            <consortium name="Lawrence Berkeley National Laboratory"/>
            <person name="Hensen N."/>
            <person name="Bonometti L."/>
            <person name="Westerberg I."/>
            <person name="Brannstrom I.O."/>
            <person name="Guillou S."/>
            <person name="Cros-Aarteil S."/>
            <person name="Calhoun S."/>
            <person name="Haridas S."/>
            <person name="Kuo A."/>
            <person name="Mondo S."/>
            <person name="Pangilinan J."/>
            <person name="Riley R."/>
            <person name="Labutti K."/>
            <person name="Andreopoulos B."/>
            <person name="Lipzen A."/>
            <person name="Chen C."/>
            <person name="Yanf M."/>
            <person name="Daum C."/>
            <person name="Ng V."/>
            <person name="Clum A."/>
            <person name="Steindorff A."/>
            <person name="Ohm R."/>
            <person name="Martin F."/>
            <person name="Silar P."/>
            <person name="Natvig D."/>
            <person name="Lalanne C."/>
            <person name="Gautier V."/>
            <person name="Ament-Velasquez S.L."/>
            <person name="Kruys A."/>
            <person name="Hutchinson M.I."/>
            <person name="Powell A.J."/>
            <person name="Barry K."/>
            <person name="Miller A.N."/>
            <person name="Grigoriev I.V."/>
            <person name="Debuchy R."/>
            <person name="Gladieux P."/>
            <person name="Thoren M.H."/>
            <person name="Johannesson H."/>
        </authorList>
    </citation>
    <scope>NUCLEOTIDE SEQUENCE</scope>
    <source>
        <strain evidence="4">PSN4</strain>
    </source>
</reference>
<dbReference type="Proteomes" id="UP001239445">
    <property type="component" value="Unassembled WGS sequence"/>
</dbReference>
<evidence type="ECO:0000256" key="2">
    <source>
        <dbReference type="SAM" id="MobiDB-lite"/>
    </source>
</evidence>
<dbReference type="Pfam" id="PF00096">
    <property type="entry name" value="zf-C2H2"/>
    <property type="match status" value="1"/>
</dbReference>
<accession>A0AAJ0BK53</accession>